<dbReference type="InterPro" id="IPR006683">
    <property type="entry name" value="Thioestr_dom"/>
</dbReference>
<organism evidence="4 5">
    <name type="scientific">Enterococcus wangshanyuanii</name>
    <dbReference type="NCBI Taxonomy" id="2005703"/>
    <lineage>
        <taxon>Bacteria</taxon>
        <taxon>Bacillati</taxon>
        <taxon>Bacillota</taxon>
        <taxon>Bacilli</taxon>
        <taxon>Lactobacillales</taxon>
        <taxon>Enterococcaceae</taxon>
        <taxon>Enterococcus</taxon>
    </lineage>
</organism>
<dbReference type="NCBIfam" id="TIGR00369">
    <property type="entry name" value="unchar_dom_1"/>
    <property type="match status" value="1"/>
</dbReference>
<keyword evidence="2" id="KW-0378">Hydrolase</keyword>
<dbReference type="EMBL" id="BMKI01000006">
    <property type="protein sequence ID" value="GGC95673.1"/>
    <property type="molecule type" value="Genomic_DNA"/>
</dbReference>
<dbReference type="SUPFAM" id="SSF54637">
    <property type="entry name" value="Thioesterase/thiol ester dehydrase-isomerase"/>
    <property type="match status" value="1"/>
</dbReference>
<evidence type="ECO:0000256" key="1">
    <source>
        <dbReference type="ARBA" id="ARBA00008324"/>
    </source>
</evidence>
<dbReference type="Pfam" id="PF03061">
    <property type="entry name" value="4HBT"/>
    <property type="match status" value="1"/>
</dbReference>
<dbReference type="InterPro" id="IPR029069">
    <property type="entry name" value="HotDog_dom_sf"/>
</dbReference>
<feature type="domain" description="Thioesterase" evidence="3">
    <location>
        <begin position="33"/>
        <end position="110"/>
    </location>
</feature>
<evidence type="ECO:0000313" key="5">
    <source>
        <dbReference type="Proteomes" id="UP000630615"/>
    </source>
</evidence>
<proteinExistence type="inferred from homology"/>
<name>A0ABQ1PEI5_9ENTE</name>
<keyword evidence="5" id="KW-1185">Reference proteome</keyword>
<comment type="caution">
    <text evidence="4">The sequence shown here is derived from an EMBL/GenBank/DDBJ whole genome shotgun (WGS) entry which is preliminary data.</text>
</comment>
<gene>
    <name evidence="4" type="primary">comA</name>
    <name evidence="4" type="ORF">GCM10011573_26730</name>
</gene>
<dbReference type="PANTHER" id="PTHR43240:SF5">
    <property type="entry name" value="1,4-DIHYDROXY-2-NAPHTHOYL-COA THIOESTERASE 1"/>
    <property type="match status" value="1"/>
</dbReference>
<dbReference type="RefSeq" id="WP_088270458.1">
    <property type="nucleotide sequence ID" value="NZ_BMKI01000006.1"/>
</dbReference>
<evidence type="ECO:0000256" key="2">
    <source>
        <dbReference type="ARBA" id="ARBA00022801"/>
    </source>
</evidence>
<protein>
    <recommendedName>
        <fullName evidence="3">Thioesterase domain-containing protein</fullName>
    </recommendedName>
</protein>
<sequence>MNLLEHLQIQTKELTKKRVILTMNVASFHKQPYGIVHGGINAVLIETACSMGANEQFSTENAYAVGVDLQVNHLKSVTEGILTVIAQPNHIGGSLQVWEGKVFNESEELVSVGRCTLMKRISK</sequence>
<accession>A0ABQ1PEI5</accession>
<dbReference type="Proteomes" id="UP000630615">
    <property type="component" value="Unassembled WGS sequence"/>
</dbReference>
<evidence type="ECO:0000259" key="3">
    <source>
        <dbReference type="Pfam" id="PF03061"/>
    </source>
</evidence>
<dbReference type="PANTHER" id="PTHR43240">
    <property type="entry name" value="1,4-DIHYDROXY-2-NAPHTHOYL-COA THIOESTERASE 1"/>
    <property type="match status" value="1"/>
</dbReference>
<evidence type="ECO:0000313" key="4">
    <source>
        <dbReference type="EMBL" id="GGC95673.1"/>
    </source>
</evidence>
<dbReference type="CDD" id="cd03443">
    <property type="entry name" value="PaaI_thioesterase"/>
    <property type="match status" value="1"/>
</dbReference>
<dbReference type="Gene3D" id="3.10.129.10">
    <property type="entry name" value="Hotdog Thioesterase"/>
    <property type="match status" value="1"/>
</dbReference>
<comment type="similarity">
    <text evidence="1">Belongs to the thioesterase PaaI family.</text>
</comment>
<dbReference type="InterPro" id="IPR003736">
    <property type="entry name" value="PAAI_dom"/>
</dbReference>
<reference evidence="5" key="1">
    <citation type="journal article" date="2019" name="Int. J. Syst. Evol. Microbiol.">
        <title>The Global Catalogue of Microorganisms (GCM) 10K type strain sequencing project: providing services to taxonomists for standard genome sequencing and annotation.</title>
        <authorList>
            <consortium name="The Broad Institute Genomics Platform"/>
            <consortium name="The Broad Institute Genome Sequencing Center for Infectious Disease"/>
            <person name="Wu L."/>
            <person name="Ma J."/>
        </authorList>
    </citation>
    <scope>NUCLEOTIDE SEQUENCE [LARGE SCALE GENOMIC DNA]</scope>
    <source>
        <strain evidence="5">CGMCC 1.15942</strain>
    </source>
</reference>